<dbReference type="Gene3D" id="2.20.70.10">
    <property type="match status" value="1"/>
</dbReference>
<dbReference type="EMBL" id="KZ454989">
    <property type="protein sequence ID" value="PKI84309.1"/>
    <property type="molecule type" value="Genomic_DNA"/>
</dbReference>
<evidence type="ECO:0000313" key="5">
    <source>
        <dbReference type="Proteomes" id="UP000232875"/>
    </source>
</evidence>
<name>A0A2N1JCP0_9BASI</name>
<keyword evidence="1" id="KW-0677">Repeat</keyword>
<dbReference type="GO" id="GO:0070063">
    <property type="term" value="F:RNA polymerase binding"/>
    <property type="evidence" value="ECO:0007669"/>
    <property type="project" value="InterPro"/>
</dbReference>
<evidence type="ECO:0000256" key="2">
    <source>
        <dbReference type="SAM" id="MobiDB-lite"/>
    </source>
</evidence>
<dbReference type="GO" id="GO:0005634">
    <property type="term" value="C:nucleus"/>
    <property type="evidence" value="ECO:0007669"/>
    <property type="project" value="TreeGrafter"/>
</dbReference>
<dbReference type="PANTHER" id="PTHR15377:SF3">
    <property type="entry name" value="WW DOMAIN-CONTAINING PROTEIN"/>
    <property type="match status" value="1"/>
</dbReference>
<dbReference type="PROSITE" id="PS50020">
    <property type="entry name" value="WW_DOMAIN_2"/>
    <property type="match status" value="1"/>
</dbReference>
<dbReference type="SMART" id="SM00441">
    <property type="entry name" value="FF"/>
    <property type="match status" value="3"/>
</dbReference>
<feature type="domain" description="WW" evidence="3">
    <location>
        <begin position="12"/>
        <end position="45"/>
    </location>
</feature>
<dbReference type="InterPro" id="IPR036517">
    <property type="entry name" value="FF_domain_sf"/>
</dbReference>
<reference evidence="4 5" key="1">
    <citation type="submission" date="2017-10" db="EMBL/GenBank/DDBJ databases">
        <title>A novel species of cold-tolerant Malassezia isolated from bats.</title>
        <authorList>
            <person name="Lorch J.M."/>
            <person name="Palmer J.M."/>
            <person name="Vanderwolf K.J."/>
            <person name="Schmidt K.Z."/>
            <person name="Verant M.L."/>
            <person name="Weller T.J."/>
            <person name="Blehert D.S."/>
        </authorList>
    </citation>
    <scope>NUCLEOTIDE SEQUENCE [LARGE SCALE GENOMIC DNA]</scope>
    <source>
        <strain evidence="4 5">NWHC:44797-103</strain>
    </source>
</reference>
<evidence type="ECO:0000256" key="1">
    <source>
        <dbReference type="ARBA" id="ARBA00022737"/>
    </source>
</evidence>
<feature type="compositionally biased region" description="Basic and acidic residues" evidence="2">
    <location>
        <begin position="342"/>
        <end position="354"/>
    </location>
</feature>
<dbReference type="InterPro" id="IPR045148">
    <property type="entry name" value="TCRG1-like"/>
</dbReference>
<feature type="compositionally biased region" description="Acidic residues" evidence="2">
    <location>
        <begin position="560"/>
        <end position="570"/>
    </location>
</feature>
<accession>A0A2N1JCP0</accession>
<evidence type="ECO:0000259" key="3">
    <source>
        <dbReference type="PROSITE" id="PS50020"/>
    </source>
</evidence>
<keyword evidence="5" id="KW-1185">Reference proteome</keyword>
<feature type="region of interest" description="Disordered" evidence="2">
    <location>
        <begin position="546"/>
        <end position="576"/>
    </location>
</feature>
<dbReference type="Gene3D" id="1.10.10.440">
    <property type="entry name" value="FF domain"/>
    <property type="match status" value="3"/>
</dbReference>
<proteinExistence type="predicted"/>
<dbReference type="InterPro" id="IPR036020">
    <property type="entry name" value="WW_dom_sf"/>
</dbReference>
<dbReference type="GO" id="GO:0003712">
    <property type="term" value="F:transcription coregulator activity"/>
    <property type="evidence" value="ECO:0007669"/>
    <property type="project" value="TreeGrafter"/>
</dbReference>
<dbReference type="Pfam" id="PF01846">
    <property type="entry name" value="FF"/>
    <property type="match status" value="2"/>
</dbReference>
<dbReference type="SUPFAM" id="SSF51045">
    <property type="entry name" value="WW domain"/>
    <property type="match status" value="1"/>
</dbReference>
<dbReference type="Proteomes" id="UP000232875">
    <property type="component" value="Unassembled WGS sequence"/>
</dbReference>
<dbReference type="STRING" id="2020962.A0A2N1JCP0"/>
<dbReference type="AlphaFoldDB" id="A0A2N1JCP0"/>
<organism evidence="4 5">
    <name type="scientific">Malassezia vespertilionis</name>
    <dbReference type="NCBI Taxonomy" id="2020962"/>
    <lineage>
        <taxon>Eukaryota</taxon>
        <taxon>Fungi</taxon>
        <taxon>Dikarya</taxon>
        <taxon>Basidiomycota</taxon>
        <taxon>Ustilaginomycotina</taxon>
        <taxon>Malasseziomycetes</taxon>
        <taxon>Malasseziales</taxon>
        <taxon>Malasseziaceae</taxon>
        <taxon>Malassezia</taxon>
    </lineage>
</organism>
<dbReference type="OrthoDB" id="410044at2759"/>
<feature type="region of interest" description="Disordered" evidence="2">
    <location>
        <begin position="334"/>
        <end position="363"/>
    </location>
</feature>
<sequence>MEPERPKEKVPIPGADGWLRVTTTHGNVFYAQKKTKRSEWTIPDEIRDHVEAMEASMQQERHAKRARTEPVTEPVDVVKEEVIVAEPVPDPEPVVPEPAPVALPPAPDLSFEEGRALFMGMLTSLNGTPSEVNPMAPWDQELPKFVHLPAYSSLRSSRDREDVFNEWCKLRLREKREKTTRRAPAPAPTHPSDCERQLRSLFKEQIVSSRTTFDDAKKQFGTDPRFTAVQNPKAVFNTWMQELVEIKRRLARNADTAFAALLTERLLEPASLLGEEGIQGEPDKDQAAQIWLKAKKTPGLVEDKRYDAVGSATRRAALFATWLRDGVRVQTAVEQAPQEVPQAKESESSEERRQRALQNRQAQVLRDQTRMRERNRAARFDLDSERRETDFRQLLLDVVSDPTLTWEDAQGLLSRDDRFRPAAMRDTLQDEQKAQFFAEHIARLQNKKRDQLARLFSKHTKDEHGRERLDTAMDTVLANIRTDEGFDAGLKRFLGEDASVHRSRTTTLEREYEAWDAWRQTCAKSEFQDMLRENAFVTFWGGLRKEKEQHTEQPSGAEPIPEDEEADEEAVSVLDMASNVDLREMESVLRRLEEENCTGVDAVYQLHDVAKSKNIIAPQ</sequence>
<protein>
    <recommendedName>
        <fullName evidence="3">WW domain-containing protein</fullName>
    </recommendedName>
</protein>
<dbReference type="PANTHER" id="PTHR15377">
    <property type="entry name" value="TRANSCRIPTION ELONGATION REGULATOR 1"/>
    <property type="match status" value="1"/>
</dbReference>
<dbReference type="SUPFAM" id="SSF81698">
    <property type="entry name" value="FF domain"/>
    <property type="match status" value="3"/>
</dbReference>
<evidence type="ECO:0000313" key="4">
    <source>
        <dbReference type="EMBL" id="PKI84309.1"/>
    </source>
</evidence>
<gene>
    <name evidence="4" type="ORF">MVES_001534</name>
</gene>
<dbReference type="InterPro" id="IPR002713">
    <property type="entry name" value="FF_domain"/>
</dbReference>
<dbReference type="InterPro" id="IPR001202">
    <property type="entry name" value="WW_dom"/>
</dbReference>